<comment type="similarity">
    <text evidence="1 8 9">Belongs to the peptidase S8 family.</text>
</comment>
<evidence type="ECO:0000256" key="4">
    <source>
        <dbReference type="ARBA" id="ARBA00022729"/>
    </source>
</evidence>
<feature type="domain" description="PA" evidence="11">
    <location>
        <begin position="334"/>
        <end position="410"/>
    </location>
</feature>
<dbReference type="AlphaFoldDB" id="A0A4P9YYQ3"/>
<dbReference type="Gene3D" id="3.50.30.30">
    <property type="match status" value="1"/>
</dbReference>
<dbReference type="InterPro" id="IPR050131">
    <property type="entry name" value="Peptidase_S8_subtilisin-like"/>
</dbReference>
<evidence type="ECO:0000256" key="8">
    <source>
        <dbReference type="PROSITE-ProRule" id="PRU01240"/>
    </source>
</evidence>
<keyword evidence="4" id="KW-0732">Signal</keyword>
<dbReference type="InterPro" id="IPR003137">
    <property type="entry name" value="PA_domain"/>
</dbReference>
<evidence type="ECO:0000256" key="6">
    <source>
        <dbReference type="ARBA" id="ARBA00022825"/>
    </source>
</evidence>
<feature type="domain" description="Peptidase S8/S53" evidence="10">
    <location>
        <begin position="124"/>
        <end position="529"/>
    </location>
</feature>
<keyword evidence="3 8" id="KW-0645">Protease</keyword>
<dbReference type="PANTHER" id="PTHR43806:SF66">
    <property type="entry name" value="SERIN ENDOPEPTIDASE"/>
    <property type="match status" value="1"/>
</dbReference>
<dbReference type="PROSITE" id="PS00138">
    <property type="entry name" value="SUBTILASE_SER"/>
    <property type="match status" value="1"/>
</dbReference>
<evidence type="ECO:0000259" key="10">
    <source>
        <dbReference type="Pfam" id="PF00082"/>
    </source>
</evidence>
<dbReference type="Gene3D" id="3.40.50.200">
    <property type="entry name" value="Peptidase S8/S53 domain"/>
    <property type="match status" value="1"/>
</dbReference>
<dbReference type="InterPro" id="IPR023827">
    <property type="entry name" value="Peptidase_S8_Asp-AS"/>
</dbReference>
<dbReference type="OrthoDB" id="206201at2759"/>
<evidence type="ECO:0000256" key="5">
    <source>
        <dbReference type="ARBA" id="ARBA00022801"/>
    </source>
</evidence>
<feature type="active site" description="Charge relay system" evidence="7 8">
    <location>
        <position position="184"/>
    </location>
</feature>
<evidence type="ECO:0000313" key="13">
    <source>
        <dbReference type="Proteomes" id="UP000278143"/>
    </source>
</evidence>
<evidence type="ECO:0000256" key="1">
    <source>
        <dbReference type="ARBA" id="ARBA00011073"/>
    </source>
</evidence>
<evidence type="ECO:0000313" key="12">
    <source>
        <dbReference type="EMBL" id="RKP25246.1"/>
    </source>
</evidence>
<feature type="active site" description="Charge relay system" evidence="7 8">
    <location>
        <position position="133"/>
    </location>
</feature>
<reference evidence="13" key="1">
    <citation type="journal article" date="2018" name="Nat. Microbiol.">
        <title>Leveraging single-cell genomics to expand the fungal tree of life.</title>
        <authorList>
            <person name="Ahrendt S.R."/>
            <person name="Quandt C.A."/>
            <person name="Ciobanu D."/>
            <person name="Clum A."/>
            <person name="Salamov A."/>
            <person name="Andreopoulos B."/>
            <person name="Cheng J.F."/>
            <person name="Woyke T."/>
            <person name="Pelin A."/>
            <person name="Henrissat B."/>
            <person name="Reynolds N.K."/>
            <person name="Benny G.L."/>
            <person name="Smith M.E."/>
            <person name="James T.Y."/>
            <person name="Grigoriev I.V."/>
        </authorList>
    </citation>
    <scope>NUCLEOTIDE SEQUENCE [LARGE SCALE GENOMIC DNA]</scope>
    <source>
        <strain evidence="13">Benny S71-1</strain>
    </source>
</reference>
<dbReference type="InterPro" id="IPR000209">
    <property type="entry name" value="Peptidase_S8/S53_dom"/>
</dbReference>
<dbReference type="InterPro" id="IPR036852">
    <property type="entry name" value="Peptidase_S8/S53_dom_sf"/>
</dbReference>
<dbReference type="InterPro" id="IPR023828">
    <property type="entry name" value="Peptidase_S8_Ser-AS"/>
</dbReference>
<organism evidence="12 13">
    <name type="scientific">Syncephalis pseudoplumigaleata</name>
    <dbReference type="NCBI Taxonomy" id="1712513"/>
    <lineage>
        <taxon>Eukaryota</taxon>
        <taxon>Fungi</taxon>
        <taxon>Fungi incertae sedis</taxon>
        <taxon>Zoopagomycota</taxon>
        <taxon>Zoopagomycotina</taxon>
        <taxon>Zoopagomycetes</taxon>
        <taxon>Zoopagales</taxon>
        <taxon>Piptocephalidaceae</taxon>
        <taxon>Syncephalis</taxon>
    </lineage>
</organism>
<dbReference type="Pfam" id="PF00082">
    <property type="entry name" value="Peptidase_S8"/>
    <property type="match status" value="1"/>
</dbReference>
<dbReference type="PROSITE" id="PS00136">
    <property type="entry name" value="SUBTILASE_ASP"/>
    <property type="match status" value="1"/>
</dbReference>
<dbReference type="EMBL" id="KZ989826">
    <property type="protein sequence ID" value="RKP25246.1"/>
    <property type="molecule type" value="Genomic_DNA"/>
</dbReference>
<sequence>MGLASAVAGLSDSGPASTVIIEMSEEPGTRAVPGEQAKVERAMARLNIPYTLRLRYQTAINGISVQVANRHLDTIRSIPQVRHVWIMASAKVAAQANSTTTTTKPFAHSMTGVDRVHQVHGLTGKGVRVGVIDTGIDYSHPALGGCFGKGCRVAYGWDFIGRRYADVGDPLEPHPDPRDICGGHGTHIAGIIGAREAGLVGVAPDVTFGAYRISACNGVLEGDVLIGAMERALHDHMDIINVSIYTGNTWEDNPRATTAERLTRRGVIACGSRRRPAIAPLALSVASVDNVALVPTAFQLDAPHRPVYTYAALSGKPLFNLSAVNIVAVPAGADDSGCRTVPMHSAGAAILVSQAGCTVGQKADIARRARAVAVIVHGGELDDAMARHKHDDKRTSVPVVFVSEEDGQSIRKLLLSNPAFQAGVRASFNPNIPPTPNETGGQISSFSSWGPSPDLDIKPDVAAPGGSIFSTYPLPMGAYTVMSGTSMSTPYVVGAIALGLQRRGRSQYGAISYRQALRNTAEPIREAGTPGRHYTSVAKQGAGLINVERMIFGTTSVAPSRLALNDTEFGMRGGRASTHNLTIFNDSAEDRVFAIEHLPAMSVRGIGADGVVPNAPEQRDAPASMLTRSPKVYVKARASAHVSIDIAEPAALPAHEYWVYSGFVEIRPVAGADGKPVADADLHRVSVPYLGVKGRMRDLHVMRITDQMPCLRPQQQGAAAQLANRPRTYTMQNNDWPELAFRLEMPSELVKIQLYNADTHQLLGAIPGFLTEQLGRHELTDDNRQMSNVWPGIYTTLDAGSPATTKSAPDGRYYIKIMALRIFGNPKNERDYDIWQSPIITIKQ</sequence>
<keyword evidence="6 8" id="KW-0720">Serine protease</keyword>
<dbReference type="PANTHER" id="PTHR43806">
    <property type="entry name" value="PEPTIDASE S8"/>
    <property type="match status" value="1"/>
</dbReference>
<dbReference type="PRINTS" id="PR00723">
    <property type="entry name" value="SUBTILISIN"/>
</dbReference>
<keyword evidence="13" id="KW-1185">Reference proteome</keyword>
<name>A0A4P9YYQ3_9FUNG</name>
<dbReference type="GO" id="GO:0005615">
    <property type="term" value="C:extracellular space"/>
    <property type="evidence" value="ECO:0007669"/>
    <property type="project" value="TreeGrafter"/>
</dbReference>
<protein>
    <submittedName>
        <fullName evidence="12">Peptidase S8/S53 domain-containing protein</fullName>
    </submittedName>
</protein>
<dbReference type="GO" id="GO:0004252">
    <property type="term" value="F:serine-type endopeptidase activity"/>
    <property type="evidence" value="ECO:0007669"/>
    <property type="project" value="UniProtKB-UniRule"/>
</dbReference>
<dbReference type="CDD" id="cd07489">
    <property type="entry name" value="Peptidases_S8_5"/>
    <property type="match status" value="1"/>
</dbReference>
<dbReference type="InterPro" id="IPR015500">
    <property type="entry name" value="Peptidase_S8_subtilisin-rel"/>
</dbReference>
<dbReference type="InterPro" id="IPR022398">
    <property type="entry name" value="Peptidase_S8_His-AS"/>
</dbReference>
<accession>A0A4P9YYQ3</accession>
<evidence type="ECO:0000256" key="2">
    <source>
        <dbReference type="ARBA" id="ARBA00022512"/>
    </source>
</evidence>
<feature type="active site" description="Charge relay system" evidence="7 8">
    <location>
        <position position="486"/>
    </location>
</feature>
<keyword evidence="5 8" id="KW-0378">Hydrolase</keyword>
<keyword evidence="2" id="KW-0964">Secreted</keyword>
<dbReference type="PROSITE" id="PS00137">
    <property type="entry name" value="SUBTILASE_HIS"/>
    <property type="match status" value="1"/>
</dbReference>
<evidence type="ECO:0000256" key="3">
    <source>
        <dbReference type="ARBA" id="ARBA00022670"/>
    </source>
</evidence>
<evidence type="ECO:0000256" key="9">
    <source>
        <dbReference type="RuleBase" id="RU003355"/>
    </source>
</evidence>
<proteinExistence type="inferred from homology"/>
<keyword evidence="2" id="KW-0134">Cell wall</keyword>
<evidence type="ECO:0000259" key="11">
    <source>
        <dbReference type="Pfam" id="PF02225"/>
    </source>
</evidence>
<evidence type="ECO:0000256" key="7">
    <source>
        <dbReference type="PIRSR" id="PIRSR615500-1"/>
    </source>
</evidence>
<dbReference type="InterPro" id="IPR034187">
    <property type="entry name" value="Peptidases_S8_5"/>
</dbReference>
<dbReference type="GO" id="GO:0006508">
    <property type="term" value="P:proteolysis"/>
    <property type="evidence" value="ECO:0007669"/>
    <property type="project" value="UniProtKB-KW"/>
</dbReference>
<dbReference type="SUPFAM" id="SSF52743">
    <property type="entry name" value="Subtilisin-like"/>
    <property type="match status" value="1"/>
</dbReference>
<dbReference type="Proteomes" id="UP000278143">
    <property type="component" value="Unassembled WGS sequence"/>
</dbReference>
<gene>
    <name evidence="12" type="ORF">SYNPS1DRAFT_22764</name>
</gene>
<dbReference type="PROSITE" id="PS51892">
    <property type="entry name" value="SUBTILASE"/>
    <property type="match status" value="1"/>
</dbReference>
<dbReference type="Pfam" id="PF02225">
    <property type="entry name" value="PA"/>
    <property type="match status" value="1"/>
</dbReference>